<name>A0A835Z9L1_9STRA</name>
<dbReference type="OrthoDB" id="18648at2759"/>
<gene>
    <name evidence="3" type="ORF">JKP88DRAFT_309918</name>
</gene>
<dbReference type="GO" id="GO:0010508">
    <property type="term" value="P:positive regulation of autophagy"/>
    <property type="evidence" value="ECO:0007669"/>
    <property type="project" value="TreeGrafter"/>
</dbReference>
<dbReference type="Proteomes" id="UP000664859">
    <property type="component" value="Unassembled WGS sequence"/>
</dbReference>
<dbReference type="GO" id="GO:0038202">
    <property type="term" value="P:TORC1 signaling"/>
    <property type="evidence" value="ECO:0007669"/>
    <property type="project" value="TreeGrafter"/>
</dbReference>
<organism evidence="3 4">
    <name type="scientific">Tribonema minus</name>
    <dbReference type="NCBI Taxonomy" id="303371"/>
    <lineage>
        <taxon>Eukaryota</taxon>
        <taxon>Sar</taxon>
        <taxon>Stramenopiles</taxon>
        <taxon>Ochrophyta</taxon>
        <taxon>PX clade</taxon>
        <taxon>Xanthophyceae</taxon>
        <taxon>Tribonematales</taxon>
        <taxon>Tribonemataceae</taxon>
        <taxon>Tribonema</taxon>
    </lineage>
</organism>
<proteinExistence type="inferred from homology"/>
<comment type="similarity">
    <text evidence="1">Belongs to the NPR3 family.</text>
</comment>
<comment type="caution">
    <text evidence="3">The sequence shown here is derived from an EMBL/GenBank/DDBJ whole genome shotgun (WGS) entry which is preliminary data.</text>
</comment>
<accession>A0A835Z9L1</accession>
<sequence length="689" mass="74698">MIIGIALVVDDISKGQRLVFRYPPKEQRPLITGTVDASVAANTAAEFHSIDSDTFAKLFRPKSILCKQTLEVVIDQIRHVAAWQQRSFALALFISYPTEVKFEAAHGCSSAQDHRSGGDGGSSGGGDGGGGRDMIFFNVVIALTATPVERVGQLQQALPLYAGGDAEDSGRHRTHHNQIKAMLHQERRCGYVKLAAFRHAVAAKLSAVMPHEERAAVAANLSAAMLHEERRCGYVSREVHAMLAIREQQHQAQKQMLSKVGGQPHNGTKHDHIEDCRELVDAMLEASALARDLREVYHGLARGTGAHIRLNDWISLNFRTVEGGSRVRPWTAYAPFETLLLVEDEDKRVLDAPRTCAQAPFLTRHVDLDMVVDEDKVLAALPAGSSPQLLRLISAANPLRSFEELSSDLEIPLAQVYQLSSHLVYWGRGRVIDTIAMTNIYQVTAGSDIGHHSRSSAAFRLKFPRQSLAQTLAQFSSGQSLQEVLQSTEQAQRLQLLQMVVWLLQHGFLVQLREYLALAVPQARASGGGDILPRRGSGLALASRQGQPVQQQQVQLPSSAQPRRPLWRSTQDRSGLSADSPGSTASSCGNLQALIQQAPKALNSDEEDYLEILNDGSRLYSVLRTLCAAATPAAGAAATGGSSGGGGSAPMLADLRTVIWAEGLDAAEVAEACRVYEDVLAVSLRPRGS</sequence>
<evidence type="ECO:0000256" key="2">
    <source>
        <dbReference type="SAM" id="MobiDB-lite"/>
    </source>
</evidence>
<dbReference type="GO" id="GO:0034198">
    <property type="term" value="P:cellular response to amino acid starvation"/>
    <property type="evidence" value="ECO:0007669"/>
    <property type="project" value="TreeGrafter"/>
</dbReference>
<evidence type="ECO:0000313" key="4">
    <source>
        <dbReference type="Proteomes" id="UP000664859"/>
    </source>
</evidence>
<keyword evidence="4" id="KW-1185">Reference proteome</keyword>
<evidence type="ECO:0000313" key="3">
    <source>
        <dbReference type="EMBL" id="KAG5186034.1"/>
    </source>
</evidence>
<dbReference type="PANTHER" id="PTHR13153">
    <property type="entry name" value="CGTHBA PROTEIN -14 GENE PROTEIN"/>
    <property type="match status" value="1"/>
</dbReference>
<dbReference type="GO" id="GO:1904262">
    <property type="term" value="P:negative regulation of TORC1 signaling"/>
    <property type="evidence" value="ECO:0007669"/>
    <property type="project" value="TreeGrafter"/>
</dbReference>
<dbReference type="InterPro" id="IPR005365">
    <property type="entry name" value="Npr3"/>
</dbReference>
<feature type="region of interest" description="Disordered" evidence="2">
    <location>
        <begin position="542"/>
        <end position="585"/>
    </location>
</feature>
<evidence type="ECO:0000256" key="1">
    <source>
        <dbReference type="RuleBase" id="RU368069"/>
    </source>
</evidence>
<feature type="compositionally biased region" description="Low complexity" evidence="2">
    <location>
        <begin position="545"/>
        <end position="562"/>
    </location>
</feature>
<dbReference type="EMBL" id="JAFCMP010000113">
    <property type="protein sequence ID" value="KAG5186034.1"/>
    <property type="molecule type" value="Genomic_DNA"/>
</dbReference>
<dbReference type="PANTHER" id="PTHR13153:SF5">
    <property type="entry name" value="GATOR COMPLEX PROTEIN NPRL3"/>
    <property type="match status" value="1"/>
</dbReference>
<protein>
    <submittedName>
        <fullName evidence="3">Nitrogen permease regulator of amino acid transport activity 3-domain-containing protein</fullName>
    </submittedName>
</protein>
<reference evidence="3" key="1">
    <citation type="submission" date="2021-02" db="EMBL/GenBank/DDBJ databases">
        <title>First Annotated Genome of the Yellow-green Alga Tribonema minus.</title>
        <authorList>
            <person name="Mahan K.M."/>
        </authorList>
    </citation>
    <scope>NUCLEOTIDE SEQUENCE</scope>
    <source>
        <strain evidence="3">UTEX B ZZ1240</strain>
    </source>
</reference>
<dbReference type="GO" id="GO:1990130">
    <property type="term" value="C:GATOR1 complex"/>
    <property type="evidence" value="ECO:0007669"/>
    <property type="project" value="TreeGrafter"/>
</dbReference>
<dbReference type="AlphaFoldDB" id="A0A835Z9L1"/>
<dbReference type="Pfam" id="PF03666">
    <property type="entry name" value="NPR3"/>
    <property type="match status" value="1"/>
</dbReference>